<keyword evidence="3" id="KW-1185">Reference proteome</keyword>
<dbReference type="GO" id="GO:0005085">
    <property type="term" value="F:guanyl-nucleotide exchange factor activity"/>
    <property type="evidence" value="ECO:0007669"/>
    <property type="project" value="TreeGrafter"/>
</dbReference>
<dbReference type="VEuPathDB" id="FungiDB:F503_02591"/>
<dbReference type="PANTHER" id="PTHR45982:SF1">
    <property type="entry name" value="REGULATOR OF CHROMOSOME CONDENSATION"/>
    <property type="match status" value="1"/>
</dbReference>
<dbReference type="OMA" id="TTDGCIY"/>
<dbReference type="STRING" id="1262450.S3CJ61"/>
<evidence type="ECO:0000313" key="2">
    <source>
        <dbReference type="EMBL" id="EPE06463.1"/>
    </source>
</evidence>
<accession>S3CJ61</accession>
<dbReference type="Pfam" id="PF13540">
    <property type="entry name" value="RCC1_2"/>
    <property type="match status" value="1"/>
</dbReference>
<dbReference type="GO" id="GO:0005737">
    <property type="term" value="C:cytoplasm"/>
    <property type="evidence" value="ECO:0007669"/>
    <property type="project" value="TreeGrafter"/>
</dbReference>
<reference evidence="2 3" key="1">
    <citation type="journal article" date="2013" name="BMC Genomics">
        <title>The genome and transcriptome of the pine saprophyte Ophiostoma piceae, and a comparison with the bark beetle-associated pine pathogen Grosmannia clavigera.</title>
        <authorList>
            <person name="Haridas S."/>
            <person name="Wang Y."/>
            <person name="Lim L."/>
            <person name="Massoumi Alamouti S."/>
            <person name="Jackman S."/>
            <person name="Docking R."/>
            <person name="Robertson G."/>
            <person name="Birol I."/>
            <person name="Bohlmann J."/>
            <person name="Breuil C."/>
        </authorList>
    </citation>
    <scope>NUCLEOTIDE SEQUENCE [LARGE SCALE GENOMIC DNA]</scope>
    <source>
        <strain evidence="2 3">UAMH 11346</strain>
    </source>
</reference>
<feature type="repeat" description="RCC1" evidence="1">
    <location>
        <begin position="132"/>
        <end position="188"/>
    </location>
</feature>
<dbReference type="InterPro" id="IPR000408">
    <property type="entry name" value="Reg_chr_condens"/>
</dbReference>
<keyword evidence="2" id="KW-0418">Kinase</keyword>
<dbReference type="Proteomes" id="UP000016923">
    <property type="component" value="Unassembled WGS sequence"/>
</dbReference>
<dbReference type="InterPro" id="IPR009091">
    <property type="entry name" value="RCC1/BLIP-II"/>
</dbReference>
<protein>
    <submittedName>
        <fullName evidence="2">Serine threonine-protein kinase nek9</fullName>
    </submittedName>
</protein>
<organism evidence="2 3">
    <name type="scientific">Ophiostoma piceae (strain UAMH 11346)</name>
    <name type="common">Sap stain fungus</name>
    <dbReference type="NCBI Taxonomy" id="1262450"/>
    <lineage>
        <taxon>Eukaryota</taxon>
        <taxon>Fungi</taxon>
        <taxon>Dikarya</taxon>
        <taxon>Ascomycota</taxon>
        <taxon>Pezizomycotina</taxon>
        <taxon>Sordariomycetes</taxon>
        <taxon>Sordariomycetidae</taxon>
        <taxon>Ophiostomatales</taxon>
        <taxon>Ophiostomataceae</taxon>
        <taxon>Ophiostoma</taxon>
    </lineage>
</organism>
<dbReference type="Gene3D" id="2.130.10.30">
    <property type="entry name" value="Regulator of chromosome condensation 1/beta-lactamase-inhibitor protein II"/>
    <property type="match status" value="1"/>
</dbReference>
<evidence type="ECO:0000313" key="3">
    <source>
        <dbReference type="Proteomes" id="UP000016923"/>
    </source>
</evidence>
<dbReference type="OrthoDB" id="5370059at2759"/>
<dbReference type="InterPro" id="IPR051553">
    <property type="entry name" value="Ran_GTPase-activating"/>
</dbReference>
<dbReference type="PROSITE" id="PS50012">
    <property type="entry name" value="RCC1_3"/>
    <property type="match status" value="2"/>
</dbReference>
<dbReference type="EMBL" id="KE148153">
    <property type="protein sequence ID" value="EPE06463.1"/>
    <property type="molecule type" value="Genomic_DNA"/>
</dbReference>
<feature type="repeat" description="RCC1" evidence="1">
    <location>
        <begin position="249"/>
        <end position="305"/>
    </location>
</feature>
<dbReference type="PANTHER" id="PTHR45982">
    <property type="entry name" value="REGULATOR OF CHROMOSOME CONDENSATION"/>
    <property type="match status" value="1"/>
</dbReference>
<dbReference type="eggNOG" id="KOG1426">
    <property type="taxonomic scope" value="Eukaryota"/>
</dbReference>
<dbReference type="GO" id="GO:0016301">
    <property type="term" value="F:kinase activity"/>
    <property type="evidence" value="ECO:0007669"/>
    <property type="project" value="UniProtKB-KW"/>
</dbReference>
<dbReference type="SUPFAM" id="SSF50985">
    <property type="entry name" value="RCC1/BLIP-II"/>
    <property type="match status" value="1"/>
</dbReference>
<sequence length="305" mass="31966">MKLYAAGFNAWGQLSFDQPADADMGEPDDIHGFSLILEDARIDVVTSRGDLVAGVIASDAARMSGADCLSCSALNGRVVVYDAKEGIIRQYASAQQPSASGHGQSEEFSFELPGIVQLVAYDVGFAALTSQGKVWVWGDGRFPECLGRGVEDVVAERPGLVAALEDLPSGPITKIAAGGYAFAAVTRGQDMYCWGRYLGRQQHRPVLEELAGEPEPVVVTQGQGDGQQELDVADVGVGEAHMIVLATDGRVYVVGSNANGQLGLGKGVESTAPSSWTKIDGISADGQRVAGVYAGPRSSFIVIDS</sequence>
<dbReference type="AlphaFoldDB" id="S3CJ61"/>
<proteinExistence type="predicted"/>
<gene>
    <name evidence="2" type="ORF">F503_02591</name>
</gene>
<name>S3CJ61_OPHP1</name>
<dbReference type="HOGENOM" id="CLU_046009_1_0_1"/>
<evidence type="ECO:0000256" key="1">
    <source>
        <dbReference type="PROSITE-ProRule" id="PRU00235"/>
    </source>
</evidence>
<keyword evidence="2" id="KW-0808">Transferase</keyword>